<feature type="non-terminal residue" evidence="2">
    <location>
        <position position="487"/>
    </location>
</feature>
<proteinExistence type="predicted"/>
<keyword evidence="1" id="KW-1133">Transmembrane helix</keyword>
<feature type="transmembrane region" description="Helical" evidence="1">
    <location>
        <begin position="449"/>
        <end position="466"/>
    </location>
</feature>
<dbReference type="Proteomes" id="UP001165060">
    <property type="component" value="Unassembled WGS sequence"/>
</dbReference>
<feature type="transmembrane region" description="Helical" evidence="1">
    <location>
        <begin position="408"/>
        <end position="428"/>
    </location>
</feature>
<evidence type="ECO:0000313" key="2">
    <source>
        <dbReference type="EMBL" id="GMI28470.1"/>
    </source>
</evidence>
<keyword evidence="1" id="KW-0812">Transmembrane</keyword>
<evidence type="ECO:0000313" key="3">
    <source>
        <dbReference type="Proteomes" id="UP001165060"/>
    </source>
</evidence>
<dbReference type="EMBL" id="BRYB01001555">
    <property type="protein sequence ID" value="GMI28470.1"/>
    <property type="molecule type" value="Genomic_DNA"/>
</dbReference>
<organism evidence="2 3">
    <name type="scientific">Tetraparma gracilis</name>
    <dbReference type="NCBI Taxonomy" id="2962635"/>
    <lineage>
        <taxon>Eukaryota</taxon>
        <taxon>Sar</taxon>
        <taxon>Stramenopiles</taxon>
        <taxon>Ochrophyta</taxon>
        <taxon>Bolidophyceae</taxon>
        <taxon>Parmales</taxon>
        <taxon>Triparmaceae</taxon>
        <taxon>Tetraparma</taxon>
    </lineage>
</organism>
<name>A0ABQ6MM56_9STRA</name>
<gene>
    <name evidence="2" type="ORF">TeGR_g13024</name>
</gene>
<evidence type="ECO:0000256" key="1">
    <source>
        <dbReference type="SAM" id="Phobius"/>
    </source>
</evidence>
<comment type="caution">
    <text evidence="2">The sequence shown here is derived from an EMBL/GenBank/DDBJ whole genome shotgun (WGS) entry which is preliminary data.</text>
</comment>
<keyword evidence="3" id="KW-1185">Reference proteome</keyword>
<keyword evidence="1" id="KW-0472">Membrane</keyword>
<reference evidence="2 3" key="1">
    <citation type="journal article" date="2023" name="Commun. Biol.">
        <title>Genome analysis of Parmales, the sister group of diatoms, reveals the evolutionary specialization of diatoms from phago-mixotrophs to photoautotrophs.</title>
        <authorList>
            <person name="Ban H."/>
            <person name="Sato S."/>
            <person name="Yoshikawa S."/>
            <person name="Yamada K."/>
            <person name="Nakamura Y."/>
            <person name="Ichinomiya M."/>
            <person name="Sato N."/>
            <person name="Blanc-Mathieu R."/>
            <person name="Endo H."/>
            <person name="Kuwata A."/>
            <person name="Ogata H."/>
        </authorList>
    </citation>
    <scope>NUCLEOTIDE SEQUENCE [LARGE SCALE GENOMIC DNA]</scope>
</reference>
<accession>A0ABQ6MM56</accession>
<protein>
    <submittedName>
        <fullName evidence="2">Uncharacterized protein</fullName>
    </submittedName>
</protein>
<sequence length="487" mass="53780">MFGEGQDPPSSFPPFNLRPSAHLGAFSSCSPEHTIALKDLYVEVFDATELIPSYAVHTGTGVDDWNEELCLSMVKNLYERALAPWCDGSCTPRGLCYDDCMAMNDACGRLFAGRSVVEDLMPSTLSATSTMEFRMIIEGVVPPSMLACFDEVLKKVINEACGTFPQYQPTGATAYFQEHDMSAMPELPFTPYEYWAGTGEGNRFAHALPAAYFEENKHLADSSTCVPFGVTNAEWVEMAGDGPCAMKRWDDYEGEKSLITDFNDDELAKLQDAADAIYASSTEGVLAEAQRLFEEEKQRVYEEAVRAAEEKNEETYPRVRRFGLQVIHVVFYLAMLLGEQCLAKMGKGAGENTDKVTPVLPEAPPAPRASKADAGAVKKMTTAQVIATYSTTARDEVELGFFGISGHAGVFTATALLSFAVVSFVIGYNYDDEGLRSRIDGEKAMTEQWMVGSFYFFGMLALYYFLNDVVYWRYMATGTGDELRGLH</sequence>